<dbReference type="RefSeq" id="XP_060422095.1">
    <property type="nucleotide sequence ID" value="XM_060573167.1"/>
</dbReference>
<evidence type="ECO:0000313" key="3">
    <source>
        <dbReference type="Proteomes" id="UP001224890"/>
    </source>
</evidence>
<protein>
    <submittedName>
        <fullName evidence="2">Uncharacterized protein</fullName>
    </submittedName>
</protein>
<dbReference type="Proteomes" id="UP001224890">
    <property type="component" value="Unassembled WGS sequence"/>
</dbReference>
<feature type="region of interest" description="Disordered" evidence="1">
    <location>
        <begin position="1"/>
        <end position="22"/>
    </location>
</feature>
<dbReference type="EMBL" id="JAHMHR010000096">
    <property type="protein sequence ID" value="KAK1657331.1"/>
    <property type="molecule type" value="Genomic_DNA"/>
</dbReference>
<keyword evidence="3" id="KW-1185">Reference proteome</keyword>
<proteinExistence type="predicted"/>
<evidence type="ECO:0000313" key="2">
    <source>
        <dbReference type="EMBL" id="KAK1657331.1"/>
    </source>
</evidence>
<sequence>MAFGLDPDSSRLRGSLNGAEGIRTARRGAGKVRFAEPGGKTSSLLSHRIGDDEVPWNERTGGVDGLLRRTQRVSLDRRGNVEKSKPPSVIVRMELDVPAAWPRSIAMRSHAAVALYISQSTSLALIVNPPAFSARRIAGVERWPTRRWLHIPFVEMKTIVPFTQHIEGREEMGMTGA</sequence>
<comment type="caution">
    <text evidence="2">The sequence shown here is derived from an EMBL/GenBank/DDBJ whole genome shotgun (WGS) entry which is preliminary data.</text>
</comment>
<accession>A0AAJ0EMD1</accession>
<gene>
    <name evidence="2" type="ORF">BDP55DRAFT_638844</name>
</gene>
<dbReference type="GeneID" id="85457693"/>
<reference evidence="2" key="1">
    <citation type="submission" date="2021-06" db="EMBL/GenBank/DDBJ databases">
        <title>Comparative genomics, transcriptomics and evolutionary studies reveal genomic signatures of adaptation to plant cell wall in hemibiotrophic fungi.</title>
        <authorList>
            <consortium name="DOE Joint Genome Institute"/>
            <person name="Baroncelli R."/>
            <person name="Diaz J.F."/>
            <person name="Benocci T."/>
            <person name="Peng M."/>
            <person name="Battaglia E."/>
            <person name="Haridas S."/>
            <person name="Andreopoulos W."/>
            <person name="Labutti K."/>
            <person name="Pangilinan J."/>
            <person name="Floch G.L."/>
            <person name="Makela M.R."/>
            <person name="Henrissat B."/>
            <person name="Grigoriev I.V."/>
            <person name="Crouch J.A."/>
            <person name="De Vries R.P."/>
            <person name="Sukno S.A."/>
            <person name="Thon M.R."/>
        </authorList>
    </citation>
    <scope>NUCLEOTIDE SEQUENCE</scope>
    <source>
        <strain evidence="2">CBS 193.32</strain>
    </source>
</reference>
<dbReference type="AlphaFoldDB" id="A0AAJ0EMD1"/>
<name>A0AAJ0EMD1_9PEZI</name>
<organism evidence="2 3">
    <name type="scientific">Colletotrichum godetiae</name>
    <dbReference type="NCBI Taxonomy" id="1209918"/>
    <lineage>
        <taxon>Eukaryota</taxon>
        <taxon>Fungi</taxon>
        <taxon>Dikarya</taxon>
        <taxon>Ascomycota</taxon>
        <taxon>Pezizomycotina</taxon>
        <taxon>Sordariomycetes</taxon>
        <taxon>Hypocreomycetidae</taxon>
        <taxon>Glomerellales</taxon>
        <taxon>Glomerellaceae</taxon>
        <taxon>Colletotrichum</taxon>
        <taxon>Colletotrichum acutatum species complex</taxon>
    </lineage>
</organism>
<evidence type="ECO:0000256" key="1">
    <source>
        <dbReference type="SAM" id="MobiDB-lite"/>
    </source>
</evidence>